<dbReference type="GO" id="GO:0006351">
    <property type="term" value="P:DNA-templated transcription"/>
    <property type="evidence" value="ECO:0007669"/>
    <property type="project" value="InterPro"/>
</dbReference>
<dbReference type="GO" id="GO:0000981">
    <property type="term" value="F:DNA-binding transcription factor activity, RNA polymerase II-specific"/>
    <property type="evidence" value="ECO:0007669"/>
    <property type="project" value="InterPro"/>
</dbReference>
<dbReference type="STRING" id="97972.A0A2V1D7C0"/>
<dbReference type="Proteomes" id="UP000244855">
    <property type="component" value="Unassembled WGS sequence"/>
</dbReference>
<evidence type="ECO:0000256" key="3">
    <source>
        <dbReference type="ARBA" id="ARBA00023015"/>
    </source>
</evidence>
<feature type="domain" description="Zn(2)-C6 fungal-type" evidence="7">
    <location>
        <begin position="12"/>
        <end position="42"/>
    </location>
</feature>
<dbReference type="SUPFAM" id="SSF57701">
    <property type="entry name" value="Zn2/Cys6 DNA-binding domain"/>
    <property type="match status" value="1"/>
</dbReference>
<evidence type="ECO:0000259" key="7">
    <source>
        <dbReference type="PROSITE" id="PS50048"/>
    </source>
</evidence>
<keyword evidence="2" id="KW-0479">Metal-binding</keyword>
<dbReference type="GO" id="GO:0008270">
    <property type="term" value="F:zinc ion binding"/>
    <property type="evidence" value="ECO:0007669"/>
    <property type="project" value="InterPro"/>
</dbReference>
<dbReference type="GO" id="GO:0003677">
    <property type="term" value="F:DNA binding"/>
    <property type="evidence" value="ECO:0007669"/>
    <property type="project" value="UniProtKB-KW"/>
</dbReference>
<protein>
    <recommendedName>
        <fullName evidence="7">Zn(2)-C6 fungal-type domain-containing protein</fullName>
    </recommendedName>
</protein>
<dbReference type="Pfam" id="PF04082">
    <property type="entry name" value="Fungal_trans"/>
    <property type="match status" value="1"/>
</dbReference>
<name>A0A2V1D7C0_9PLEO</name>
<keyword evidence="5" id="KW-0804">Transcription</keyword>
<evidence type="ECO:0000313" key="9">
    <source>
        <dbReference type="Proteomes" id="UP000244855"/>
    </source>
</evidence>
<dbReference type="AlphaFoldDB" id="A0A2V1D7C0"/>
<evidence type="ECO:0000256" key="2">
    <source>
        <dbReference type="ARBA" id="ARBA00022723"/>
    </source>
</evidence>
<dbReference type="PANTHER" id="PTHR47338:SF3">
    <property type="entry name" value="C6 FINGER DOMAIN TRANSCRIPTION FACTOR DBAA-RELATED"/>
    <property type="match status" value="1"/>
</dbReference>
<comment type="subcellular location">
    <subcellularLocation>
        <location evidence="1">Nucleus</location>
    </subcellularLocation>
</comment>
<dbReference type="InterPro" id="IPR050815">
    <property type="entry name" value="TF_fung"/>
</dbReference>
<reference evidence="8 9" key="1">
    <citation type="journal article" date="2018" name="Sci. Rep.">
        <title>Comparative genomics provides insights into the lifestyle and reveals functional heterogeneity of dark septate endophytic fungi.</title>
        <authorList>
            <person name="Knapp D.G."/>
            <person name="Nemeth J.B."/>
            <person name="Barry K."/>
            <person name="Hainaut M."/>
            <person name="Henrissat B."/>
            <person name="Johnson J."/>
            <person name="Kuo A."/>
            <person name="Lim J.H.P."/>
            <person name="Lipzen A."/>
            <person name="Nolan M."/>
            <person name="Ohm R.A."/>
            <person name="Tamas L."/>
            <person name="Grigoriev I.V."/>
            <person name="Spatafora J.W."/>
            <person name="Nagy L.G."/>
            <person name="Kovacs G.M."/>
        </authorList>
    </citation>
    <scope>NUCLEOTIDE SEQUENCE [LARGE SCALE GENOMIC DNA]</scope>
    <source>
        <strain evidence="8 9">DSE2036</strain>
    </source>
</reference>
<gene>
    <name evidence="8" type="ORF">DM02DRAFT_661434</name>
</gene>
<evidence type="ECO:0000256" key="4">
    <source>
        <dbReference type="ARBA" id="ARBA00023125"/>
    </source>
</evidence>
<dbReference type="SMART" id="SM00066">
    <property type="entry name" value="GAL4"/>
    <property type="match status" value="1"/>
</dbReference>
<dbReference type="PROSITE" id="PS00463">
    <property type="entry name" value="ZN2_CY6_FUNGAL_1"/>
    <property type="match status" value="1"/>
</dbReference>
<dbReference type="InterPro" id="IPR036864">
    <property type="entry name" value="Zn2-C6_fun-type_DNA-bd_sf"/>
</dbReference>
<dbReference type="OrthoDB" id="3037908at2759"/>
<evidence type="ECO:0000256" key="5">
    <source>
        <dbReference type="ARBA" id="ARBA00023163"/>
    </source>
</evidence>
<evidence type="ECO:0000313" key="8">
    <source>
        <dbReference type="EMBL" id="PVH94017.1"/>
    </source>
</evidence>
<dbReference type="PANTHER" id="PTHR47338">
    <property type="entry name" value="ZN(II)2CYS6 TRANSCRIPTION FACTOR (EUROFUNG)-RELATED"/>
    <property type="match status" value="1"/>
</dbReference>
<accession>A0A2V1D7C0</accession>
<dbReference type="CDD" id="cd00067">
    <property type="entry name" value="GAL4"/>
    <property type="match status" value="1"/>
</dbReference>
<dbReference type="InterPro" id="IPR001138">
    <property type="entry name" value="Zn2Cys6_DnaBD"/>
</dbReference>
<sequence length="650" mass="72159">MSQTHRQQPGLACEDCRRRKARCDRVRPTCGLCMESAITCCYVDKRPPRGPRKGQITALRNLIADLEQRLSERTGAQDLSHRVGELDDAQKQRVTVDSFLALDSDTTMFETTPMTLAMEFHPTGTLPESPACPAPSLSSSIGSASLPNLSLETSPFSSAMSLATDMNAIAAISTHPNDLIMNQTFTGTWFENDTIVTPSTSPTDMSLLDPTFISCMGVPVLSELMKADLDELYFERVHQVSPNIHRQKYFAWAKRKQLTIGQSALQYAMWAVAAAVSAQLQPLSSMLYAEARRRLDKMDNAWSSNDTNTGIEHIQAWLLVAHWELLCNHENQAMMTAGRAIHMVQLARLHDIDSRSSVFSPHSECSVAEQSFVDSEERRRTFWLAFCFDRFCLMHNDCPPCLQEQLLHTRLPAPEANFQNGQPVQTEFLSDALAQASQSNLPPFATCIVLKSLLSQCISHRHLAMSEAASSGNDPRKVWSKYAWLALAVEKRKEASSPRSPIANEVSDDPMAHYTSALAACLATTVYQSMAQSASWSDMENASDVPPYMEQTVQAVQELINFIEATPRSVSRFKMHPFLPAILYRAIMFLVDISQSPGSSACVDSSRAEGIGILVGILRDLEPVNNLSRNVLSKIESNELCAKILGRMHH</sequence>
<dbReference type="InterPro" id="IPR007219">
    <property type="entry name" value="XnlR_reg_dom"/>
</dbReference>
<evidence type="ECO:0000256" key="6">
    <source>
        <dbReference type="ARBA" id="ARBA00023242"/>
    </source>
</evidence>
<keyword evidence="4" id="KW-0238">DNA-binding</keyword>
<dbReference type="EMBL" id="KZ805555">
    <property type="protein sequence ID" value="PVH94017.1"/>
    <property type="molecule type" value="Genomic_DNA"/>
</dbReference>
<organism evidence="8 9">
    <name type="scientific">Periconia macrospinosa</name>
    <dbReference type="NCBI Taxonomy" id="97972"/>
    <lineage>
        <taxon>Eukaryota</taxon>
        <taxon>Fungi</taxon>
        <taxon>Dikarya</taxon>
        <taxon>Ascomycota</taxon>
        <taxon>Pezizomycotina</taxon>
        <taxon>Dothideomycetes</taxon>
        <taxon>Pleosporomycetidae</taxon>
        <taxon>Pleosporales</taxon>
        <taxon>Massarineae</taxon>
        <taxon>Periconiaceae</taxon>
        <taxon>Periconia</taxon>
    </lineage>
</organism>
<dbReference type="SMART" id="SM00906">
    <property type="entry name" value="Fungal_trans"/>
    <property type="match status" value="1"/>
</dbReference>
<dbReference type="CDD" id="cd12148">
    <property type="entry name" value="fungal_TF_MHR"/>
    <property type="match status" value="1"/>
</dbReference>
<dbReference type="Pfam" id="PF00172">
    <property type="entry name" value="Zn_clus"/>
    <property type="match status" value="1"/>
</dbReference>
<keyword evidence="6" id="KW-0539">Nucleus</keyword>
<dbReference type="PROSITE" id="PS50048">
    <property type="entry name" value="ZN2_CY6_FUNGAL_2"/>
    <property type="match status" value="1"/>
</dbReference>
<keyword evidence="3" id="KW-0805">Transcription regulation</keyword>
<dbReference type="Gene3D" id="4.10.240.10">
    <property type="entry name" value="Zn(2)-C6 fungal-type DNA-binding domain"/>
    <property type="match status" value="1"/>
</dbReference>
<evidence type="ECO:0000256" key="1">
    <source>
        <dbReference type="ARBA" id="ARBA00004123"/>
    </source>
</evidence>
<keyword evidence="9" id="KW-1185">Reference proteome</keyword>
<dbReference type="GO" id="GO:0005634">
    <property type="term" value="C:nucleus"/>
    <property type="evidence" value="ECO:0007669"/>
    <property type="project" value="UniProtKB-SubCell"/>
</dbReference>
<proteinExistence type="predicted"/>